<dbReference type="AlphaFoldDB" id="A0A388LWF9"/>
<dbReference type="SMART" id="SM00257">
    <property type="entry name" value="LysM"/>
    <property type="match status" value="2"/>
</dbReference>
<feature type="domain" description="LysM" evidence="2">
    <location>
        <begin position="153"/>
        <end position="197"/>
    </location>
</feature>
<evidence type="ECO:0000259" key="2">
    <source>
        <dbReference type="PROSITE" id="PS51782"/>
    </source>
</evidence>
<feature type="compositionally biased region" description="Low complexity" evidence="1">
    <location>
        <begin position="365"/>
        <end position="390"/>
    </location>
</feature>
<reference evidence="3 4" key="1">
    <citation type="journal article" date="2018" name="Cell">
        <title>The Chara Genome: Secondary Complexity and Implications for Plant Terrestrialization.</title>
        <authorList>
            <person name="Nishiyama T."/>
            <person name="Sakayama H."/>
            <person name="Vries J.D."/>
            <person name="Buschmann H."/>
            <person name="Saint-Marcoux D."/>
            <person name="Ullrich K.K."/>
            <person name="Haas F.B."/>
            <person name="Vanderstraeten L."/>
            <person name="Becker D."/>
            <person name="Lang D."/>
            <person name="Vosolsobe S."/>
            <person name="Rombauts S."/>
            <person name="Wilhelmsson P.K.I."/>
            <person name="Janitza P."/>
            <person name="Kern R."/>
            <person name="Heyl A."/>
            <person name="Rumpler F."/>
            <person name="Villalobos L.I.A.C."/>
            <person name="Clay J.M."/>
            <person name="Skokan R."/>
            <person name="Toyoda A."/>
            <person name="Suzuki Y."/>
            <person name="Kagoshima H."/>
            <person name="Schijlen E."/>
            <person name="Tajeshwar N."/>
            <person name="Catarino B."/>
            <person name="Hetherington A.J."/>
            <person name="Saltykova A."/>
            <person name="Bonnot C."/>
            <person name="Breuninger H."/>
            <person name="Symeonidi A."/>
            <person name="Radhakrishnan G.V."/>
            <person name="Van Nieuwerburgh F."/>
            <person name="Deforce D."/>
            <person name="Chang C."/>
            <person name="Karol K.G."/>
            <person name="Hedrich R."/>
            <person name="Ulvskov P."/>
            <person name="Glockner G."/>
            <person name="Delwiche C.F."/>
            <person name="Petrasek J."/>
            <person name="Van de Peer Y."/>
            <person name="Friml J."/>
            <person name="Beilby M."/>
            <person name="Dolan L."/>
            <person name="Kohara Y."/>
            <person name="Sugano S."/>
            <person name="Fujiyama A."/>
            <person name="Delaux P.-M."/>
            <person name="Quint M."/>
            <person name="TheiBen G."/>
            <person name="Hagemann M."/>
            <person name="Harholt J."/>
            <person name="Dunand C."/>
            <person name="Zachgo S."/>
            <person name="Langdale J."/>
            <person name="Maumus F."/>
            <person name="Straeten D.V.D."/>
            <person name="Gould S.B."/>
            <person name="Rensing S.A."/>
        </authorList>
    </citation>
    <scope>NUCLEOTIDE SEQUENCE [LARGE SCALE GENOMIC DNA]</scope>
    <source>
        <strain evidence="3 4">S276</strain>
    </source>
</reference>
<dbReference type="InterPro" id="IPR036779">
    <property type="entry name" value="LysM_dom_sf"/>
</dbReference>
<proteinExistence type="predicted"/>
<evidence type="ECO:0000313" key="4">
    <source>
        <dbReference type="Proteomes" id="UP000265515"/>
    </source>
</evidence>
<feature type="compositionally biased region" description="Low complexity" evidence="1">
    <location>
        <begin position="290"/>
        <end position="303"/>
    </location>
</feature>
<dbReference type="CDD" id="cd00118">
    <property type="entry name" value="LysM"/>
    <property type="match status" value="2"/>
</dbReference>
<protein>
    <recommendedName>
        <fullName evidence="2">LysM domain-containing protein</fullName>
    </recommendedName>
</protein>
<dbReference type="PANTHER" id="PTHR33734:SF22">
    <property type="entry name" value="MEMBRANE-BOUND LYTIC MUREIN TRANSGLYCOSYLASE D"/>
    <property type="match status" value="1"/>
</dbReference>
<accession>A0A388LWF9</accession>
<keyword evidence="4" id="KW-1185">Reference proteome</keyword>
<name>A0A388LWF9_CHABU</name>
<comment type="caution">
    <text evidence="3">The sequence shown here is derived from an EMBL/GenBank/DDBJ whole genome shotgun (WGS) entry which is preliminary data.</text>
</comment>
<dbReference type="Proteomes" id="UP000265515">
    <property type="component" value="Unassembled WGS sequence"/>
</dbReference>
<dbReference type="STRING" id="69332.A0A388LWF9"/>
<dbReference type="OrthoDB" id="2107166at2759"/>
<evidence type="ECO:0000313" key="3">
    <source>
        <dbReference type="EMBL" id="GBG86605.1"/>
    </source>
</evidence>
<dbReference type="InterPro" id="IPR018392">
    <property type="entry name" value="LysM"/>
</dbReference>
<feature type="compositionally biased region" description="Gly residues" evidence="1">
    <location>
        <begin position="324"/>
        <end position="364"/>
    </location>
</feature>
<dbReference type="PANTHER" id="PTHR33734">
    <property type="entry name" value="LYSM DOMAIN-CONTAINING GPI-ANCHORED PROTEIN 2"/>
    <property type="match status" value="1"/>
</dbReference>
<feature type="domain" description="LysM" evidence="2">
    <location>
        <begin position="199"/>
        <end position="247"/>
    </location>
</feature>
<dbReference type="Pfam" id="PF01476">
    <property type="entry name" value="LysM"/>
    <property type="match status" value="2"/>
</dbReference>
<dbReference type="Gramene" id="GBG86605">
    <property type="protein sequence ID" value="GBG86605"/>
    <property type="gene ID" value="CBR_g41669"/>
</dbReference>
<feature type="region of interest" description="Disordered" evidence="1">
    <location>
        <begin position="228"/>
        <end position="466"/>
    </location>
</feature>
<sequence>MASAISLSSIPVPGVAVRQRRSAEAATRTRRVRTWLLSRNAGGASIGDCSLWAPAHGGELVHADPDPDLGFATYAVQLKVGLGSGRWSMRSRCRSRGVCLATAKSGGTEGDEGKRHRLRFLHRFHANRATYVPSPEEVRDAKTGEKERGKHNVYHGVQEGETLESIARQFDIRQEFLVEVNDIPDPTKLSPGEVLWIPHVYEVKRGDTIESIGDKLGVPASKVQAINGIRDTDRDTDSISEGDVLVIPSTKHESKGAAEGRESGRGESRGEGLGVEEGREGEGRTGMGGSTASTTGTTGTTTGHGEGGGERTSTTGTTGRGTTQQGGGAGGAGGGTTKGGRGNGGQGEVGSAGQGGVGEGGSGEAGRSTSSTTGTTGRGSSLSTGGRVSTGQGGATGLGGREEGWVSPTATPGLDRGMGRGGEEGAAGLGRGQASSAELDLGPGGVLLDLGPGGDSDQGEEGASTI</sequence>
<dbReference type="EMBL" id="BFEA01000571">
    <property type="protein sequence ID" value="GBG86605.1"/>
    <property type="molecule type" value="Genomic_DNA"/>
</dbReference>
<organism evidence="3 4">
    <name type="scientific">Chara braunii</name>
    <name type="common">Braun's stonewort</name>
    <dbReference type="NCBI Taxonomy" id="69332"/>
    <lineage>
        <taxon>Eukaryota</taxon>
        <taxon>Viridiplantae</taxon>
        <taxon>Streptophyta</taxon>
        <taxon>Charophyceae</taxon>
        <taxon>Charales</taxon>
        <taxon>Characeae</taxon>
        <taxon>Chara</taxon>
    </lineage>
</organism>
<dbReference type="Gene3D" id="3.10.350.10">
    <property type="entry name" value="LysM domain"/>
    <property type="match status" value="2"/>
</dbReference>
<feature type="compositionally biased region" description="Low complexity" evidence="1">
    <location>
        <begin position="311"/>
        <end position="323"/>
    </location>
</feature>
<evidence type="ECO:0000256" key="1">
    <source>
        <dbReference type="SAM" id="MobiDB-lite"/>
    </source>
</evidence>
<dbReference type="SUPFAM" id="SSF54106">
    <property type="entry name" value="LysM domain"/>
    <property type="match status" value="2"/>
</dbReference>
<feature type="compositionally biased region" description="Basic and acidic residues" evidence="1">
    <location>
        <begin position="250"/>
        <end position="283"/>
    </location>
</feature>
<gene>
    <name evidence="3" type="ORF">CBR_g41669</name>
</gene>
<dbReference type="PROSITE" id="PS51782">
    <property type="entry name" value="LYSM"/>
    <property type="match status" value="2"/>
</dbReference>